<sequence>MASIRGTLRQRADVLLPELDEWEVENLVMDTVGSISEWYWAQFKAVLKDEDTDALRRNFNDFVAARGNVKFPGLFIDEAQDIEPKVIELTYLLGEIVNCGADRAQDLQGHYTEPADELIFKLLNDQEATRRQGLSRNFRNTRKIFEFARQFVPEDITVQEIDLTGLDEGDKPEIYQMTQDEQFALILKIVVDSPNSNIGILLHTGPQIDLLKDFFESNGYLCDGTAPENMSFSYYKHIMPNNDRLNMETRLQTPFILTFDSCKGLEFDIVIMPLFDKSDWALATAKRKRDGTTDFQADGTPKMYATRNHYYVAATRARRTLYLMYEHKPGIISFYQEDEEDDLPF</sequence>
<accession>A0A917N118</accession>
<dbReference type="PANTHER" id="PTHR11070">
    <property type="entry name" value="UVRD / RECB / PCRA DNA HELICASE FAMILY MEMBER"/>
    <property type="match status" value="1"/>
</dbReference>
<dbReference type="InterPro" id="IPR000212">
    <property type="entry name" value="DNA_helicase_UvrD/REP"/>
</dbReference>
<comment type="caution">
    <text evidence="2">The sequence shown here is derived from an EMBL/GenBank/DDBJ whole genome shotgun (WGS) entry which is preliminary data.</text>
</comment>
<reference evidence="2" key="1">
    <citation type="journal article" date="2014" name="Int. J. Syst. Evol. Microbiol.">
        <title>Complete genome sequence of Corynebacterium casei LMG S-19264T (=DSM 44701T), isolated from a smear-ripened cheese.</title>
        <authorList>
            <consortium name="US DOE Joint Genome Institute (JGI-PGF)"/>
            <person name="Walter F."/>
            <person name="Albersmeier A."/>
            <person name="Kalinowski J."/>
            <person name="Ruckert C."/>
        </authorList>
    </citation>
    <scope>NUCLEOTIDE SEQUENCE</scope>
    <source>
        <strain evidence="2">CCM 8711</strain>
    </source>
</reference>
<dbReference type="GO" id="GO:0005524">
    <property type="term" value="F:ATP binding"/>
    <property type="evidence" value="ECO:0007669"/>
    <property type="project" value="InterPro"/>
</dbReference>
<dbReference type="Gene3D" id="3.40.50.300">
    <property type="entry name" value="P-loop containing nucleotide triphosphate hydrolases"/>
    <property type="match status" value="1"/>
</dbReference>
<dbReference type="Proteomes" id="UP000662074">
    <property type="component" value="Unassembled WGS sequence"/>
</dbReference>
<dbReference type="EMBL" id="BMDO01000003">
    <property type="protein sequence ID" value="GGI50451.1"/>
    <property type="molecule type" value="Genomic_DNA"/>
</dbReference>
<keyword evidence="3" id="KW-1185">Reference proteome</keyword>
<dbReference type="GO" id="GO:0000725">
    <property type="term" value="P:recombinational repair"/>
    <property type="evidence" value="ECO:0007669"/>
    <property type="project" value="TreeGrafter"/>
</dbReference>
<evidence type="ECO:0000313" key="3">
    <source>
        <dbReference type="Proteomes" id="UP000662074"/>
    </source>
</evidence>
<evidence type="ECO:0000256" key="1">
    <source>
        <dbReference type="ARBA" id="ARBA00034923"/>
    </source>
</evidence>
<organism evidence="2 3">
    <name type="scientific">Mucilaginibacter galii</name>
    <dbReference type="NCBI Taxonomy" id="2005073"/>
    <lineage>
        <taxon>Bacteria</taxon>
        <taxon>Pseudomonadati</taxon>
        <taxon>Bacteroidota</taxon>
        <taxon>Sphingobacteriia</taxon>
        <taxon>Sphingobacteriales</taxon>
        <taxon>Sphingobacteriaceae</taxon>
        <taxon>Mucilaginibacter</taxon>
    </lineage>
</organism>
<gene>
    <name evidence="2" type="ORF">GCM10011425_16630</name>
</gene>
<dbReference type="GO" id="GO:0043138">
    <property type="term" value="F:3'-5' DNA helicase activity"/>
    <property type="evidence" value="ECO:0007669"/>
    <property type="project" value="TreeGrafter"/>
</dbReference>
<dbReference type="SUPFAM" id="SSF52540">
    <property type="entry name" value="P-loop containing nucleoside triphosphate hydrolases"/>
    <property type="match status" value="1"/>
</dbReference>
<dbReference type="AlphaFoldDB" id="A0A917N118"/>
<proteinExistence type="predicted"/>
<dbReference type="PANTHER" id="PTHR11070:SF2">
    <property type="entry name" value="ATP-DEPENDENT DNA HELICASE SRS2"/>
    <property type="match status" value="1"/>
</dbReference>
<name>A0A917N118_9SPHI</name>
<protein>
    <recommendedName>
        <fullName evidence="1">DNA 3'-5' helicase II</fullName>
    </recommendedName>
</protein>
<reference evidence="2" key="2">
    <citation type="submission" date="2020-09" db="EMBL/GenBank/DDBJ databases">
        <authorList>
            <person name="Sun Q."/>
            <person name="Sedlacek I."/>
        </authorList>
    </citation>
    <scope>NUCLEOTIDE SEQUENCE</scope>
    <source>
        <strain evidence="2">CCM 8711</strain>
    </source>
</reference>
<dbReference type="InterPro" id="IPR027417">
    <property type="entry name" value="P-loop_NTPase"/>
</dbReference>
<evidence type="ECO:0000313" key="2">
    <source>
        <dbReference type="EMBL" id="GGI50451.1"/>
    </source>
</evidence>
<dbReference type="GO" id="GO:0003677">
    <property type="term" value="F:DNA binding"/>
    <property type="evidence" value="ECO:0007669"/>
    <property type="project" value="InterPro"/>
</dbReference>